<dbReference type="RefSeq" id="XP_003016230.1">
    <property type="nucleotide sequence ID" value="XM_003016184.1"/>
</dbReference>
<name>D4AN24_ARTBC</name>
<gene>
    <name evidence="2" type="ORF">ARB_05628</name>
</gene>
<evidence type="ECO:0000313" key="2">
    <source>
        <dbReference type="EMBL" id="EFE35585.1"/>
    </source>
</evidence>
<keyword evidence="1" id="KW-0472">Membrane</keyword>
<dbReference type="KEGG" id="abe:ARB_05628"/>
<proteinExistence type="predicted"/>
<evidence type="ECO:0000256" key="1">
    <source>
        <dbReference type="SAM" id="Phobius"/>
    </source>
</evidence>
<dbReference type="HOGENOM" id="CLU_2849247_0_0_1"/>
<reference evidence="3" key="1">
    <citation type="journal article" date="2011" name="Genome Biol.">
        <title>Comparative and functional genomics provide insights into the pathogenicity of dermatophytic fungi.</title>
        <authorList>
            <person name="Burmester A."/>
            <person name="Shelest E."/>
            <person name="Gloeckner G."/>
            <person name="Heddergott C."/>
            <person name="Schindler S."/>
            <person name="Staib P."/>
            <person name="Heidel A."/>
            <person name="Felder M."/>
            <person name="Petzold A."/>
            <person name="Szafranski K."/>
            <person name="Feuermann M."/>
            <person name="Pedruzzi I."/>
            <person name="Priebe S."/>
            <person name="Groth M."/>
            <person name="Winkler R."/>
            <person name="Li W."/>
            <person name="Kniemeyer O."/>
            <person name="Schroeckh V."/>
            <person name="Hertweck C."/>
            <person name="Hube B."/>
            <person name="White T.C."/>
            <person name="Platzer M."/>
            <person name="Guthke R."/>
            <person name="Heitman J."/>
            <person name="Woestemeyer J."/>
            <person name="Zipfel P.F."/>
            <person name="Monod M."/>
            <person name="Brakhage A.A."/>
        </authorList>
    </citation>
    <scope>NUCLEOTIDE SEQUENCE [LARGE SCALE GENOMIC DNA]</scope>
    <source>
        <strain evidence="3">ATCC MYA-4681 / CBS 112371</strain>
    </source>
</reference>
<evidence type="ECO:0000313" key="3">
    <source>
        <dbReference type="Proteomes" id="UP000008866"/>
    </source>
</evidence>
<keyword evidence="1" id="KW-1133">Transmembrane helix</keyword>
<feature type="transmembrane region" description="Helical" evidence="1">
    <location>
        <begin position="43"/>
        <end position="62"/>
    </location>
</feature>
<protein>
    <submittedName>
        <fullName evidence="2">Uncharacterized protein</fullName>
    </submittedName>
</protein>
<sequence length="65" mass="7650">MLVRCKGSRRRPRDDGYMMQCISFYAPFLLPSCAVFPSPSLYSSSLCFFFCFFFFFFFFFSVGQA</sequence>
<dbReference type="AlphaFoldDB" id="D4AN24"/>
<accession>D4AN24</accession>
<keyword evidence="1" id="KW-0812">Transmembrane</keyword>
<organism evidence="2 3">
    <name type="scientific">Arthroderma benhamiae (strain ATCC MYA-4681 / CBS 112371)</name>
    <name type="common">Trichophyton mentagrophytes</name>
    <dbReference type="NCBI Taxonomy" id="663331"/>
    <lineage>
        <taxon>Eukaryota</taxon>
        <taxon>Fungi</taxon>
        <taxon>Dikarya</taxon>
        <taxon>Ascomycota</taxon>
        <taxon>Pezizomycotina</taxon>
        <taxon>Eurotiomycetes</taxon>
        <taxon>Eurotiomycetidae</taxon>
        <taxon>Onygenales</taxon>
        <taxon>Arthrodermataceae</taxon>
        <taxon>Trichophyton</taxon>
    </lineage>
</organism>
<dbReference type="Proteomes" id="UP000008866">
    <property type="component" value="Unassembled WGS sequence"/>
</dbReference>
<dbReference type="EMBL" id="ABSU01000003">
    <property type="protein sequence ID" value="EFE35585.1"/>
    <property type="molecule type" value="Genomic_DNA"/>
</dbReference>
<keyword evidence="3" id="KW-1185">Reference proteome</keyword>
<dbReference type="GeneID" id="9524301"/>
<comment type="caution">
    <text evidence="2">The sequence shown here is derived from an EMBL/GenBank/DDBJ whole genome shotgun (WGS) entry which is preliminary data.</text>
</comment>
<feature type="transmembrane region" description="Helical" evidence="1">
    <location>
        <begin position="21"/>
        <end position="37"/>
    </location>
</feature>